<dbReference type="EMBL" id="CACRXK020000151">
    <property type="protein sequence ID" value="CAB3978901.1"/>
    <property type="molecule type" value="Genomic_DNA"/>
</dbReference>
<evidence type="ECO:0000313" key="2">
    <source>
        <dbReference type="Proteomes" id="UP001152795"/>
    </source>
</evidence>
<dbReference type="OrthoDB" id="5971624at2759"/>
<evidence type="ECO:0000313" key="1">
    <source>
        <dbReference type="EMBL" id="CAB3978901.1"/>
    </source>
</evidence>
<dbReference type="Gene3D" id="1.10.287.2610">
    <property type="match status" value="1"/>
</dbReference>
<gene>
    <name evidence="1" type="ORF">PACLA_8A024645</name>
</gene>
<protein>
    <submittedName>
        <fullName evidence="1">Uncharacterized protein</fullName>
    </submittedName>
</protein>
<sequence>MTTTRQQLTIARFRELWKNEFLPEIRKEIDSANASLYTEIRDLNKRLDEFEKTLSFFSEQYDQLIKITQTTKKQMQQIESKIEDQGKTITGLKNNDYDNMAAIDEIQQYQRRDCLEITGIPTLPNDEPKNIVMELGATLGVLLNENDISTAHRLPPTRKIQDRIIVKFVRRDIYEKKFIRRGKF</sequence>
<dbReference type="Proteomes" id="UP001152795">
    <property type="component" value="Unassembled WGS sequence"/>
</dbReference>
<keyword evidence="2" id="KW-1185">Reference proteome</keyword>
<reference evidence="1" key="1">
    <citation type="submission" date="2020-04" db="EMBL/GenBank/DDBJ databases">
        <authorList>
            <person name="Alioto T."/>
            <person name="Alioto T."/>
            <person name="Gomez Garrido J."/>
        </authorList>
    </citation>
    <scope>NUCLEOTIDE SEQUENCE</scope>
    <source>
        <strain evidence="1">A484AB</strain>
    </source>
</reference>
<accession>A0A7D9D7P9</accession>
<proteinExistence type="predicted"/>
<name>A0A7D9D7P9_PARCT</name>
<dbReference type="AlphaFoldDB" id="A0A7D9D7P9"/>
<organism evidence="1 2">
    <name type="scientific">Paramuricea clavata</name>
    <name type="common">Red gorgonian</name>
    <name type="synonym">Violescent sea-whip</name>
    <dbReference type="NCBI Taxonomy" id="317549"/>
    <lineage>
        <taxon>Eukaryota</taxon>
        <taxon>Metazoa</taxon>
        <taxon>Cnidaria</taxon>
        <taxon>Anthozoa</taxon>
        <taxon>Octocorallia</taxon>
        <taxon>Malacalcyonacea</taxon>
        <taxon>Plexauridae</taxon>
        <taxon>Paramuricea</taxon>
    </lineage>
</organism>
<comment type="caution">
    <text evidence="1">The sequence shown here is derived from an EMBL/GenBank/DDBJ whole genome shotgun (WGS) entry which is preliminary data.</text>
</comment>